<keyword evidence="10" id="KW-1185">Reference proteome</keyword>
<evidence type="ECO:0000259" key="8">
    <source>
        <dbReference type="Pfam" id="PF25987"/>
    </source>
</evidence>
<feature type="transmembrane region" description="Helical" evidence="7">
    <location>
        <begin position="316"/>
        <end position="340"/>
    </location>
</feature>
<keyword evidence="3 7" id="KW-0812">Transmembrane</keyword>
<comment type="subcellular location">
    <subcellularLocation>
        <location evidence="1">Membrane</location>
        <topology evidence="1">Multi-pass membrane protein</topology>
    </subcellularLocation>
</comment>
<feature type="transmembrane region" description="Helical" evidence="7">
    <location>
        <begin position="391"/>
        <end position="412"/>
    </location>
</feature>
<evidence type="ECO:0000313" key="10">
    <source>
        <dbReference type="Proteomes" id="UP000275408"/>
    </source>
</evidence>
<dbReference type="Proteomes" id="UP000275408">
    <property type="component" value="Unassembled WGS sequence"/>
</dbReference>
<dbReference type="AlphaFoldDB" id="A0A3M6U954"/>
<evidence type="ECO:0000256" key="2">
    <source>
        <dbReference type="ARBA" id="ARBA00022553"/>
    </source>
</evidence>
<feature type="transmembrane region" description="Helical" evidence="7">
    <location>
        <begin position="210"/>
        <end position="231"/>
    </location>
</feature>
<comment type="caution">
    <text evidence="9">The sequence shown here is derived from an EMBL/GenBank/DDBJ whole genome shotgun (WGS) entry which is preliminary data.</text>
</comment>
<feature type="transmembrane region" description="Helical" evidence="7">
    <location>
        <begin position="346"/>
        <end position="370"/>
    </location>
</feature>
<evidence type="ECO:0000256" key="4">
    <source>
        <dbReference type="ARBA" id="ARBA00022729"/>
    </source>
</evidence>
<feature type="transmembrane region" description="Helical" evidence="7">
    <location>
        <begin position="432"/>
        <end position="451"/>
    </location>
</feature>
<dbReference type="EMBL" id="RCHS01002005">
    <property type="protein sequence ID" value="RMX50183.1"/>
    <property type="molecule type" value="Genomic_DNA"/>
</dbReference>
<accession>A0A3M6U954</accession>
<proteinExistence type="predicted"/>
<dbReference type="InterPro" id="IPR052836">
    <property type="entry name" value="PRRT_domain-containing"/>
</dbReference>
<keyword evidence="4" id="KW-0732">Signal</keyword>
<dbReference type="PANTHER" id="PTHR35578">
    <property type="entry name" value="PROLINE-RICH TRANSMEMBRANE PROTEIN 4-RELATED"/>
    <property type="match status" value="1"/>
</dbReference>
<protein>
    <recommendedName>
        <fullName evidence="8">Proline-rich transmembrane protein 3/4 domain-containing protein</fullName>
    </recommendedName>
</protein>
<dbReference type="PANTHER" id="PTHR35578:SF7">
    <property type="entry name" value="G-PROTEIN COUPLED RECEPTORS FAMILY 1 PROFILE DOMAIN-CONTAINING PROTEIN"/>
    <property type="match status" value="1"/>
</dbReference>
<dbReference type="OrthoDB" id="10066605at2759"/>
<dbReference type="InterPro" id="IPR059081">
    <property type="entry name" value="PRRT3-4"/>
</dbReference>
<sequence>MGLLSVKDEFEESLSYIKSGGYDMTISFYSALIWPPPMVMQHFCRTPVGIIMARIFDCMKTTLLLLIIICNEHSITVCMPWNFQSDHKLQTPAKLPGNYLWPPRKPLTKQTDKGPGFFSVVSNREDDLKTLTTITIRSAGYDFMASHEKSLRIRRQIITRTITEPSVVSSVKPFAEDLVELELEMSQKGNPEPGPEWPTAIQAWGKAWDLHVYVFAVLYILITIASGYGLADDLFRNQGIKGLKLTLFLTFLFLGASRGIMLLVDPYNSRGILDLYSSYVTWSLGFPCVLTALGLLLLVFGEATSMEIAPPRFQKLSTALGIMACNIIVVLGVDIVFLLAKKFISLLIICHIYFVIFGIILTVGYCCVGCKLSCNSAASVYGDTGLLRLKMFVFTLAMLNGLFIGIQVFSAFDFVLHQGALSAWPWYAVQTSLRALEVSMCLVMLLIAFNNRVRSSPPQMRTSFHFRNTVTPFQAWEPSEGQKS</sequence>
<dbReference type="Pfam" id="PF25987">
    <property type="entry name" value="PRRT3"/>
    <property type="match status" value="1"/>
</dbReference>
<evidence type="ECO:0000256" key="7">
    <source>
        <dbReference type="SAM" id="Phobius"/>
    </source>
</evidence>
<evidence type="ECO:0000256" key="3">
    <source>
        <dbReference type="ARBA" id="ARBA00022692"/>
    </source>
</evidence>
<reference evidence="9 10" key="1">
    <citation type="journal article" date="2018" name="Sci. Rep.">
        <title>Comparative analysis of the Pocillopora damicornis genome highlights role of immune system in coral evolution.</title>
        <authorList>
            <person name="Cunning R."/>
            <person name="Bay R.A."/>
            <person name="Gillette P."/>
            <person name="Baker A.C."/>
            <person name="Traylor-Knowles N."/>
        </authorList>
    </citation>
    <scope>NUCLEOTIDE SEQUENCE [LARGE SCALE GENOMIC DNA]</scope>
    <source>
        <strain evidence="9">RSMAS</strain>
        <tissue evidence="9">Whole animal</tissue>
    </source>
</reference>
<keyword evidence="6 7" id="KW-0472">Membrane</keyword>
<evidence type="ECO:0000313" key="9">
    <source>
        <dbReference type="EMBL" id="RMX50183.1"/>
    </source>
</evidence>
<keyword evidence="5 7" id="KW-1133">Transmembrane helix</keyword>
<name>A0A3M6U954_POCDA</name>
<gene>
    <name evidence="9" type="ORF">pdam_00004783</name>
</gene>
<evidence type="ECO:0000256" key="5">
    <source>
        <dbReference type="ARBA" id="ARBA00022989"/>
    </source>
</evidence>
<keyword evidence="2" id="KW-0597">Phosphoprotein</keyword>
<evidence type="ECO:0000256" key="6">
    <source>
        <dbReference type="ARBA" id="ARBA00023136"/>
    </source>
</evidence>
<feature type="domain" description="Proline-rich transmembrane protein 3/4" evidence="8">
    <location>
        <begin position="188"/>
        <end position="462"/>
    </location>
</feature>
<feature type="transmembrane region" description="Helical" evidence="7">
    <location>
        <begin position="284"/>
        <end position="304"/>
    </location>
</feature>
<organism evidence="9 10">
    <name type="scientific">Pocillopora damicornis</name>
    <name type="common">Cauliflower coral</name>
    <name type="synonym">Millepora damicornis</name>
    <dbReference type="NCBI Taxonomy" id="46731"/>
    <lineage>
        <taxon>Eukaryota</taxon>
        <taxon>Metazoa</taxon>
        <taxon>Cnidaria</taxon>
        <taxon>Anthozoa</taxon>
        <taxon>Hexacorallia</taxon>
        <taxon>Scleractinia</taxon>
        <taxon>Astrocoeniina</taxon>
        <taxon>Pocilloporidae</taxon>
        <taxon>Pocillopora</taxon>
    </lineage>
</organism>
<feature type="transmembrane region" description="Helical" evidence="7">
    <location>
        <begin position="243"/>
        <end position="264"/>
    </location>
</feature>
<evidence type="ECO:0000256" key="1">
    <source>
        <dbReference type="ARBA" id="ARBA00004141"/>
    </source>
</evidence>